<proteinExistence type="inferred from homology"/>
<dbReference type="InterPro" id="IPR039424">
    <property type="entry name" value="SBP_5"/>
</dbReference>
<dbReference type="Proteomes" id="UP000178943">
    <property type="component" value="Unassembled WGS sequence"/>
</dbReference>
<feature type="chain" id="PRO_5009522026" description="Solute-binding protein family 5 domain-containing protein" evidence="4">
    <location>
        <begin position="24"/>
        <end position="502"/>
    </location>
</feature>
<comment type="similarity">
    <text evidence="1">Belongs to the bacterial solute-binding protein 5 family.</text>
</comment>
<name>A0A1F5VNL6_9BACT</name>
<feature type="domain" description="Solute-binding protein family 5" evidence="5">
    <location>
        <begin position="70"/>
        <end position="418"/>
    </location>
</feature>
<dbReference type="GO" id="GO:0015833">
    <property type="term" value="P:peptide transport"/>
    <property type="evidence" value="ECO:0007669"/>
    <property type="project" value="TreeGrafter"/>
</dbReference>
<dbReference type="Gene3D" id="3.90.76.10">
    <property type="entry name" value="Dipeptide-binding Protein, Domain 1"/>
    <property type="match status" value="1"/>
</dbReference>
<protein>
    <recommendedName>
        <fullName evidence="5">Solute-binding protein family 5 domain-containing protein</fullName>
    </recommendedName>
</protein>
<organism evidence="6 7">
    <name type="scientific">Candidatus Fischerbacteria bacterium RBG_13_37_8</name>
    <dbReference type="NCBI Taxonomy" id="1817863"/>
    <lineage>
        <taxon>Bacteria</taxon>
        <taxon>Candidatus Fischeribacteriota</taxon>
    </lineage>
</organism>
<evidence type="ECO:0000313" key="7">
    <source>
        <dbReference type="Proteomes" id="UP000178943"/>
    </source>
</evidence>
<dbReference type="PIRSF" id="PIRSF002741">
    <property type="entry name" value="MppA"/>
    <property type="match status" value="1"/>
</dbReference>
<dbReference type="InterPro" id="IPR000914">
    <property type="entry name" value="SBP_5_dom"/>
</dbReference>
<evidence type="ECO:0000256" key="1">
    <source>
        <dbReference type="ARBA" id="ARBA00005695"/>
    </source>
</evidence>
<comment type="caution">
    <text evidence="6">The sequence shown here is derived from an EMBL/GenBank/DDBJ whole genome shotgun (WGS) entry which is preliminary data.</text>
</comment>
<dbReference type="GO" id="GO:0043190">
    <property type="term" value="C:ATP-binding cassette (ABC) transporter complex"/>
    <property type="evidence" value="ECO:0007669"/>
    <property type="project" value="InterPro"/>
</dbReference>
<evidence type="ECO:0000259" key="5">
    <source>
        <dbReference type="Pfam" id="PF00496"/>
    </source>
</evidence>
<accession>A0A1F5VNL6</accession>
<dbReference type="GO" id="GO:1904680">
    <property type="term" value="F:peptide transmembrane transporter activity"/>
    <property type="evidence" value="ECO:0007669"/>
    <property type="project" value="TreeGrafter"/>
</dbReference>
<gene>
    <name evidence="6" type="ORF">A2Y62_14335</name>
</gene>
<dbReference type="STRING" id="1817863.A2Y62_14335"/>
<sequence length="502" mass="56826">MLYKKYLLIIIASCVLICSNAHALDKEQINVGILVPINSLYPWGEIILEPMYVMENIFETLTKMKEGSIEIEPCLALRIDPSPDYKIWTAYLRKNVTFHDDTPFNAAAVVASFSVQDSLKNKVKKLDDYTVVFTLDKPNVTFPITLSTPYYGIASQSTIDCYKTNCRTPVIVGTGPYKLQNWHPPSEIILGANEAYWGKKPFFKKAGFFSYEKDEALLEALKKGTVHLAPTIKPKNIAAISEMPHLQFRTIQTLSICTFLLNTERKPFNDSRIRQAINYAINKKELVRKYFLGGQTGIAANTFTPPAILRLYDPSLSKEYDPEKAKALLKEAGYPDGFEVTLAITNNPRPYLPDPIEISNDVSKNLQAVGIKSKVEIIVSPNESGNPFLQGKYEMTISGWLSDSPDPDDYLTSLFATQSIDAANISRYSNKKIDTLLEQGRSQKNPAERLKIYQQVQTILHQEMPFVPLFYSLQTIAWHNKIKNFIPQSINRLYLQPLSLEE</sequence>
<reference evidence="6 7" key="1">
    <citation type="journal article" date="2016" name="Nat. Commun.">
        <title>Thousands of microbial genomes shed light on interconnected biogeochemical processes in an aquifer system.</title>
        <authorList>
            <person name="Anantharaman K."/>
            <person name="Brown C.T."/>
            <person name="Hug L.A."/>
            <person name="Sharon I."/>
            <person name="Castelle C.J."/>
            <person name="Probst A.J."/>
            <person name="Thomas B.C."/>
            <person name="Singh A."/>
            <person name="Wilkins M.J."/>
            <person name="Karaoz U."/>
            <person name="Brodie E.L."/>
            <person name="Williams K.H."/>
            <person name="Hubbard S.S."/>
            <person name="Banfield J.F."/>
        </authorList>
    </citation>
    <scope>NUCLEOTIDE SEQUENCE [LARGE SCALE GENOMIC DNA]</scope>
</reference>
<dbReference type="Gene3D" id="3.10.105.10">
    <property type="entry name" value="Dipeptide-binding Protein, Domain 3"/>
    <property type="match status" value="1"/>
</dbReference>
<evidence type="ECO:0000256" key="4">
    <source>
        <dbReference type="SAM" id="SignalP"/>
    </source>
</evidence>
<dbReference type="Pfam" id="PF00496">
    <property type="entry name" value="SBP_bac_5"/>
    <property type="match status" value="1"/>
</dbReference>
<dbReference type="PANTHER" id="PTHR30290">
    <property type="entry name" value="PERIPLASMIC BINDING COMPONENT OF ABC TRANSPORTER"/>
    <property type="match status" value="1"/>
</dbReference>
<evidence type="ECO:0000256" key="3">
    <source>
        <dbReference type="ARBA" id="ARBA00022729"/>
    </source>
</evidence>
<dbReference type="AlphaFoldDB" id="A0A1F5VNL6"/>
<dbReference type="Gene3D" id="3.40.190.10">
    <property type="entry name" value="Periplasmic binding protein-like II"/>
    <property type="match status" value="1"/>
</dbReference>
<keyword evidence="3 4" id="KW-0732">Signal</keyword>
<dbReference type="PANTHER" id="PTHR30290:SF9">
    <property type="entry name" value="OLIGOPEPTIDE-BINDING PROTEIN APPA"/>
    <property type="match status" value="1"/>
</dbReference>
<dbReference type="SUPFAM" id="SSF53850">
    <property type="entry name" value="Periplasmic binding protein-like II"/>
    <property type="match status" value="1"/>
</dbReference>
<evidence type="ECO:0000256" key="2">
    <source>
        <dbReference type="ARBA" id="ARBA00022448"/>
    </source>
</evidence>
<feature type="signal peptide" evidence="4">
    <location>
        <begin position="1"/>
        <end position="23"/>
    </location>
</feature>
<dbReference type="InterPro" id="IPR030678">
    <property type="entry name" value="Peptide/Ni-bd"/>
</dbReference>
<dbReference type="GO" id="GO:0042597">
    <property type="term" value="C:periplasmic space"/>
    <property type="evidence" value="ECO:0007669"/>
    <property type="project" value="UniProtKB-ARBA"/>
</dbReference>
<keyword evidence="2" id="KW-0813">Transport</keyword>
<dbReference type="EMBL" id="MFGW01000122">
    <property type="protein sequence ID" value="OGF65002.1"/>
    <property type="molecule type" value="Genomic_DNA"/>
</dbReference>
<evidence type="ECO:0000313" key="6">
    <source>
        <dbReference type="EMBL" id="OGF65002.1"/>
    </source>
</evidence>